<evidence type="ECO:0000313" key="2">
    <source>
        <dbReference type="EMBL" id="GJS94376.1"/>
    </source>
</evidence>
<evidence type="ECO:0000313" key="3">
    <source>
        <dbReference type="Proteomes" id="UP001151760"/>
    </source>
</evidence>
<keyword evidence="3" id="KW-1185">Reference proteome</keyword>
<gene>
    <name evidence="2" type="ORF">Tco_0801344</name>
</gene>
<dbReference type="EMBL" id="BQNB010011727">
    <property type="protein sequence ID" value="GJS94376.1"/>
    <property type="molecule type" value="Genomic_DNA"/>
</dbReference>
<dbReference type="Proteomes" id="UP001151760">
    <property type="component" value="Unassembled WGS sequence"/>
</dbReference>
<organism evidence="2 3">
    <name type="scientific">Tanacetum coccineum</name>
    <dbReference type="NCBI Taxonomy" id="301880"/>
    <lineage>
        <taxon>Eukaryota</taxon>
        <taxon>Viridiplantae</taxon>
        <taxon>Streptophyta</taxon>
        <taxon>Embryophyta</taxon>
        <taxon>Tracheophyta</taxon>
        <taxon>Spermatophyta</taxon>
        <taxon>Magnoliopsida</taxon>
        <taxon>eudicotyledons</taxon>
        <taxon>Gunneridae</taxon>
        <taxon>Pentapetalae</taxon>
        <taxon>asterids</taxon>
        <taxon>campanulids</taxon>
        <taxon>Asterales</taxon>
        <taxon>Asteraceae</taxon>
        <taxon>Asteroideae</taxon>
        <taxon>Anthemideae</taxon>
        <taxon>Anthemidinae</taxon>
        <taxon>Tanacetum</taxon>
    </lineage>
</organism>
<name>A0ABQ4ZY08_9ASTR</name>
<proteinExistence type="predicted"/>
<evidence type="ECO:0000256" key="1">
    <source>
        <dbReference type="SAM" id="MobiDB-lite"/>
    </source>
</evidence>
<reference evidence="2" key="1">
    <citation type="journal article" date="2022" name="Int. J. Mol. Sci.">
        <title>Draft Genome of Tanacetum Coccineum: Genomic Comparison of Closely Related Tanacetum-Family Plants.</title>
        <authorList>
            <person name="Yamashiro T."/>
            <person name="Shiraishi A."/>
            <person name="Nakayama K."/>
            <person name="Satake H."/>
        </authorList>
    </citation>
    <scope>NUCLEOTIDE SEQUENCE</scope>
</reference>
<sequence length="129" mass="14407">MKVEAAMAQIEVVGASEKEALKRSKATQKEIDELKDSTESEAEIASTVGTLSKEPIIVQGVIFISLMDCNYYEEQYANDFDGVGYPQRNQFGDNSNRAERDQKPKWYHASRPKPSFLTGRAKTGISDEP</sequence>
<protein>
    <submittedName>
        <fullName evidence="2">Uncharacterized protein</fullName>
    </submittedName>
</protein>
<accession>A0ABQ4ZY08</accession>
<reference evidence="2" key="2">
    <citation type="submission" date="2022-01" db="EMBL/GenBank/DDBJ databases">
        <authorList>
            <person name="Yamashiro T."/>
            <person name="Shiraishi A."/>
            <person name="Satake H."/>
            <person name="Nakayama K."/>
        </authorList>
    </citation>
    <scope>NUCLEOTIDE SEQUENCE</scope>
</reference>
<feature type="region of interest" description="Disordered" evidence="1">
    <location>
        <begin position="86"/>
        <end position="129"/>
    </location>
</feature>
<comment type="caution">
    <text evidence="2">The sequence shown here is derived from an EMBL/GenBank/DDBJ whole genome shotgun (WGS) entry which is preliminary data.</text>
</comment>